<reference evidence="5" key="3">
    <citation type="submission" date="2022-09" db="EMBL/GenBank/DDBJ databases">
        <title>Complete genome sequence of Vulcanisaeta souniana.</title>
        <authorList>
            <person name="Kato S."/>
            <person name="Itoh T."/>
            <person name="Ohkuma M."/>
        </authorList>
    </citation>
    <scope>NUCLEOTIDE SEQUENCE [LARGE SCALE GENOMIC DNA]</scope>
    <source>
        <strain evidence="5">JCM 11219</strain>
    </source>
</reference>
<gene>
    <name evidence="3" type="ORF">GCM10007112_08420</name>
    <name evidence="2" type="ORF">Vsou_06230</name>
</gene>
<reference evidence="3" key="2">
    <citation type="submission" date="2020-09" db="EMBL/GenBank/DDBJ databases">
        <authorList>
            <person name="Sun Q."/>
            <person name="Ohkuma M."/>
        </authorList>
    </citation>
    <scope>NUCLEOTIDE SEQUENCE</scope>
    <source>
        <strain evidence="3">JCM 11219</strain>
    </source>
</reference>
<keyword evidence="1" id="KW-0472">Membrane</keyword>
<keyword evidence="1" id="KW-1133">Transmembrane helix</keyword>
<protein>
    <submittedName>
        <fullName evidence="3">Uncharacterized protein</fullName>
    </submittedName>
</protein>
<dbReference type="Proteomes" id="UP000657075">
    <property type="component" value="Unassembled WGS sequence"/>
</dbReference>
<dbReference type="Proteomes" id="UP001060771">
    <property type="component" value="Chromosome"/>
</dbReference>
<reference evidence="2" key="4">
    <citation type="journal article" date="2023" name="Microbiol. Resour. Announc.">
        <title>Complete Genome Sequence of Vulcanisaeta souniana Strain IC-059, a Hyperthermophilic Archaeon Isolated from Hot Spring Water in Japan.</title>
        <authorList>
            <person name="Kato S."/>
            <person name="Itoh T."/>
            <person name="Wu L."/>
            <person name="Ma J."/>
            <person name="Ohkuma M."/>
        </authorList>
    </citation>
    <scope>NUCLEOTIDE SEQUENCE</scope>
    <source>
        <strain evidence="2">JCM 11219</strain>
    </source>
</reference>
<reference evidence="3" key="1">
    <citation type="journal article" date="2014" name="Int. J. Syst. Evol. Microbiol.">
        <title>Complete genome sequence of Corynebacterium casei LMG S-19264T (=DSM 44701T), isolated from a smear-ripened cheese.</title>
        <authorList>
            <consortium name="US DOE Joint Genome Institute (JGI-PGF)"/>
            <person name="Walter F."/>
            <person name="Albersmeier A."/>
            <person name="Kalinowski J."/>
            <person name="Ruckert C."/>
        </authorList>
    </citation>
    <scope>NUCLEOTIDE SEQUENCE</scope>
    <source>
        <strain evidence="3">JCM 11219</strain>
    </source>
</reference>
<name>A0A830E1N6_9CREN</name>
<feature type="transmembrane region" description="Helical" evidence="1">
    <location>
        <begin position="171"/>
        <end position="190"/>
    </location>
</feature>
<evidence type="ECO:0000313" key="2">
    <source>
        <dbReference type="EMBL" id="BDR91530.1"/>
    </source>
</evidence>
<dbReference type="GeneID" id="76206180"/>
<accession>A0A830E1N6</accession>
<dbReference type="RefSeq" id="WP_188602810.1">
    <property type="nucleotide sequence ID" value="NZ_AP026830.1"/>
</dbReference>
<evidence type="ECO:0000313" key="3">
    <source>
        <dbReference type="EMBL" id="GGI73909.1"/>
    </source>
</evidence>
<feature type="transmembrane region" description="Helical" evidence="1">
    <location>
        <begin position="12"/>
        <end position="34"/>
    </location>
</feature>
<dbReference type="EMBL" id="BMNM01000002">
    <property type="protein sequence ID" value="GGI73909.1"/>
    <property type="molecule type" value="Genomic_DNA"/>
</dbReference>
<evidence type="ECO:0000313" key="5">
    <source>
        <dbReference type="Proteomes" id="UP001060771"/>
    </source>
</evidence>
<dbReference type="EMBL" id="AP026830">
    <property type="protein sequence ID" value="BDR91530.1"/>
    <property type="molecule type" value="Genomic_DNA"/>
</dbReference>
<keyword evidence="1" id="KW-0812">Transmembrane</keyword>
<organism evidence="3 4">
    <name type="scientific">Vulcanisaeta souniana JCM 11219</name>
    <dbReference type="NCBI Taxonomy" id="1293586"/>
    <lineage>
        <taxon>Archaea</taxon>
        <taxon>Thermoproteota</taxon>
        <taxon>Thermoprotei</taxon>
        <taxon>Thermoproteales</taxon>
        <taxon>Thermoproteaceae</taxon>
        <taxon>Vulcanisaeta</taxon>
    </lineage>
</organism>
<evidence type="ECO:0000313" key="4">
    <source>
        <dbReference type="Proteomes" id="UP000657075"/>
    </source>
</evidence>
<sequence>MKDNNLEDLIPGMLIAAFGLTIIIIVLVIIPINITNSLPIVKGQTWYVTNRTTEVLIINATRPINVNVTAVNAYFRAAVVPFTQAPTLSSRKQLIILAYPYWSFYRANLSNLGLIRLTSNHAKIIINLNQGQALIIWLYRITPPNATIYLTMQYRGRPPLMKGYIPLTTQLFMSSLGVFLVIIGIVMIILPRIRNK</sequence>
<evidence type="ECO:0000256" key="1">
    <source>
        <dbReference type="SAM" id="Phobius"/>
    </source>
</evidence>
<proteinExistence type="predicted"/>
<dbReference type="AlphaFoldDB" id="A0A830E1N6"/>
<keyword evidence="5" id="KW-1185">Reference proteome</keyword>